<dbReference type="EMBL" id="WHUG01000008">
    <property type="protein sequence ID" value="MQA40397.1"/>
    <property type="molecule type" value="Genomic_DNA"/>
</dbReference>
<evidence type="ECO:0000313" key="3">
    <source>
        <dbReference type="EMBL" id="MQA40397.1"/>
    </source>
</evidence>
<comment type="caution">
    <text evidence="3">The sequence shown here is derived from an EMBL/GenBank/DDBJ whole genome shotgun (WGS) entry which is preliminary data.</text>
</comment>
<accession>A0A6A7N6H8</accession>
<dbReference type="InterPro" id="IPR053168">
    <property type="entry name" value="Glutamic_endopeptidase"/>
</dbReference>
<dbReference type="Pfam" id="PF03080">
    <property type="entry name" value="Neprosin"/>
    <property type="match status" value="1"/>
</dbReference>
<reference evidence="3 4" key="1">
    <citation type="submission" date="2019-10" db="EMBL/GenBank/DDBJ databases">
        <title>Two novel species isolated from a subtropical stream in China.</title>
        <authorList>
            <person name="Lu H."/>
        </authorList>
    </citation>
    <scope>NUCLEOTIDE SEQUENCE [LARGE SCALE GENOMIC DNA]</scope>
    <source>
        <strain evidence="3 4">FT29W</strain>
    </source>
</reference>
<dbReference type="AlphaFoldDB" id="A0A6A7N6H8"/>
<proteinExistence type="predicted"/>
<keyword evidence="4" id="KW-1185">Reference proteome</keyword>
<organism evidence="3 4">
    <name type="scientific">Rugamonas aquatica</name>
    <dbReference type="NCBI Taxonomy" id="2743357"/>
    <lineage>
        <taxon>Bacteria</taxon>
        <taxon>Pseudomonadati</taxon>
        <taxon>Pseudomonadota</taxon>
        <taxon>Betaproteobacteria</taxon>
        <taxon>Burkholderiales</taxon>
        <taxon>Oxalobacteraceae</taxon>
        <taxon>Telluria group</taxon>
        <taxon>Rugamonas</taxon>
    </lineage>
</organism>
<dbReference type="PANTHER" id="PTHR31589:SF223">
    <property type="entry name" value="PROTEIN, PUTATIVE (DUF239)-RELATED"/>
    <property type="match status" value="1"/>
</dbReference>
<dbReference type="Gene3D" id="3.90.1320.10">
    <property type="entry name" value="Outer-capsid protein sigma 3, large lobe"/>
    <property type="match status" value="1"/>
</dbReference>
<name>A0A6A7N6H8_9BURK</name>
<feature type="region of interest" description="Disordered" evidence="1">
    <location>
        <begin position="113"/>
        <end position="133"/>
    </location>
</feature>
<dbReference type="InterPro" id="IPR004314">
    <property type="entry name" value="Neprosin"/>
</dbReference>
<protein>
    <submittedName>
        <fullName evidence="3">DUF239 domain-containing protein</fullName>
    </submittedName>
</protein>
<gene>
    <name evidence="3" type="ORF">GEV02_19780</name>
</gene>
<evidence type="ECO:0000256" key="1">
    <source>
        <dbReference type="SAM" id="MobiDB-lite"/>
    </source>
</evidence>
<evidence type="ECO:0000259" key="2">
    <source>
        <dbReference type="PROSITE" id="PS52045"/>
    </source>
</evidence>
<dbReference type="PANTHER" id="PTHR31589">
    <property type="entry name" value="PROTEIN, PUTATIVE (DUF239)-RELATED-RELATED"/>
    <property type="match status" value="1"/>
</dbReference>
<dbReference type="Proteomes" id="UP000440498">
    <property type="component" value="Unassembled WGS sequence"/>
</dbReference>
<dbReference type="PROSITE" id="PS52045">
    <property type="entry name" value="NEPROSIN_PEP_CD"/>
    <property type="match status" value="1"/>
</dbReference>
<sequence length="378" mass="40363">MRTYLIKYYDSTTALHSFVDANGSVFDCIPIEQQMSRRGQPGAIATAVDLPGWAATLAPGAPHAPARALVQLHADFVDIYGNQMLAPDGTIPVRRLTLEDLSRFRSLRHFMQKRPGNGGGIRPPGASGPSPQVAATHRWAHAFQNVNNLGGTSFVNVWDPSIGANQIFSLSQHWYVGGSGAALQTAEVGWQVYPGMYANTKPCLFIYWTADAYHSTGCYNLSCSAFVQTNKNWALGGALSPWSVAGGTQYELDIAFYLVGGNWWLYLGGGAAANAVGYYPASIYHGGAMATHASEIDYGGEVVGTTSWPPMGGGAYASGGWQHAAYQRQIQYFPTGGGRTDAALTASANAPCYTSQVVKYAAPWNETVWFGGPGGTHC</sequence>
<evidence type="ECO:0000313" key="4">
    <source>
        <dbReference type="Proteomes" id="UP000440498"/>
    </source>
</evidence>
<feature type="domain" description="Neprosin PEP catalytic" evidence="2">
    <location>
        <begin position="126"/>
        <end position="378"/>
    </location>
</feature>